<dbReference type="PROSITE" id="PS51318">
    <property type="entry name" value="TAT"/>
    <property type="match status" value="1"/>
</dbReference>
<protein>
    <submittedName>
        <fullName evidence="2">Uncharacterized protein</fullName>
    </submittedName>
</protein>
<gene>
    <name evidence="2" type="ORF">GCM10009851_39040</name>
</gene>
<organism evidence="2 3">
    <name type="scientific">Herbiconiux moechotypicola</name>
    <dbReference type="NCBI Taxonomy" id="637393"/>
    <lineage>
        <taxon>Bacteria</taxon>
        <taxon>Bacillati</taxon>
        <taxon>Actinomycetota</taxon>
        <taxon>Actinomycetes</taxon>
        <taxon>Micrococcales</taxon>
        <taxon>Microbacteriaceae</taxon>
        <taxon>Herbiconiux</taxon>
    </lineage>
</organism>
<reference evidence="2 3" key="1">
    <citation type="journal article" date="2019" name="Int. J. Syst. Evol. Microbiol.">
        <title>The Global Catalogue of Microorganisms (GCM) 10K type strain sequencing project: providing services to taxonomists for standard genome sequencing and annotation.</title>
        <authorList>
            <consortium name="The Broad Institute Genomics Platform"/>
            <consortium name="The Broad Institute Genome Sequencing Center for Infectious Disease"/>
            <person name="Wu L."/>
            <person name="Ma J."/>
        </authorList>
    </citation>
    <scope>NUCLEOTIDE SEQUENCE [LARGE SCALE GENOMIC DNA]</scope>
    <source>
        <strain evidence="2 3">JCM 16117</strain>
    </source>
</reference>
<feature type="compositionally biased region" description="Polar residues" evidence="1">
    <location>
        <begin position="1"/>
        <end position="16"/>
    </location>
</feature>
<evidence type="ECO:0000313" key="2">
    <source>
        <dbReference type="EMBL" id="GAA2249649.1"/>
    </source>
</evidence>
<evidence type="ECO:0000313" key="3">
    <source>
        <dbReference type="Proteomes" id="UP001500929"/>
    </source>
</evidence>
<dbReference type="InterPro" id="IPR006311">
    <property type="entry name" value="TAT_signal"/>
</dbReference>
<feature type="region of interest" description="Disordered" evidence="1">
    <location>
        <begin position="1"/>
        <end position="20"/>
    </location>
</feature>
<keyword evidence="3" id="KW-1185">Reference proteome</keyword>
<dbReference type="RefSeq" id="WP_259481647.1">
    <property type="nucleotide sequence ID" value="NZ_BAAAQY010000016.1"/>
</dbReference>
<name>A0ABN3E661_9MICO</name>
<accession>A0ABN3E661</accession>
<comment type="caution">
    <text evidence="2">The sequence shown here is derived from an EMBL/GenBank/DDBJ whole genome shotgun (WGS) entry which is preliminary data.</text>
</comment>
<proteinExistence type="predicted"/>
<sequence length="190" mass="19066">MDELNQTPVSPVTDSPVTAEKHTLTRRQVAVGAAWAAPVIALAVATPLAAASTGPVSEPAAAISGALNASFAGGVRTVNYSAGAVTYDPDGSGLTTGNITVALSLFGDSPNFPLTVDNASWTSLGWTRLSDRNGTARFQHAAISSGTIPTGTASWSGADSDYVSVAVNLAVAQAGIGAVGLTYTFDPDEG</sequence>
<dbReference type="Proteomes" id="UP001500929">
    <property type="component" value="Unassembled WGS sequence"/>
</dbReference>
<evidence type="ECO:0000256" key="1">
    <source>
        <dbReference type="SAM" id="MobiDB-lite"/>
    </source>
</evidence>
<dbReference type="EMBL" id="BAAAQY010000016">
    <property type="protein sequence ID" value="GAA2249649.1"/>
    <property type="molecule type" value="Genomic_DNA"/>
</dbReference>